<accession>G0EGM3</accession>
<sequence length="182" mass="19244">MLFPQGSVAAGGGIVVSLVLDFVVAVMLLVVVVVAVVVVVVVVEQLYHVSTSKHLLTSAPGLSAHPSIFVPNAVNCKTCNPLYCEYSHDATIIGKRLTYDELWSLYGVHVQEAQLGAVTIAIIIALILACIIATVVLVNQPAVYKLLVTTASAVEQIPWLVPLALGAGILSLLVIPLMLVRK</sequence>
<gene>
    <name evidence="2" type="ordered locus">Pyrfu_0526</name>
</gene>
<organism evidence="2 3">
    <name type="scientific">Pyrolobus fumarii (strain DSM 11204 / 1A)</name>
    <dbReference type="NCBI Taxonomy" id="694429"/>
    <lineage>
        <taxon>Archaea</taxon>
        <taxon>Thermoproteota</taxon>
        <taxon>Thermoprotei</taxon>
        <taxon>Desulfurococcales</taxon>
        <taxon>Pyrodictiaceae</taxon>
        <taxon>Pyrolobus</taxon>
    </lineage>
</organism>
<dbReference type="InParanoid" id="G0EGM3"/>
<dbReference type="RefSeq" id="WP_014026074.1">
    <property type="nucleotide sequence ID" value="NC_015931.1"/>
</dbReference>
<feature type="transmembrane region" description="Helical" evidence="1">
    <location>
        <begin position="115"/>
        <end position="137"/>
    </location>
</feature>
<dbReference type="GeneID" id="11138988"/>
<feature type="transmembrane region" description="Helical" evidence="1">
    <location>
        <begin position="157"/>
        <end position="180"/>
    </location>
</feature>
<evidence type="ECO:0000313" key="2">
    <source>
        <dbReference type="EMBL" id="AEM38397.1"/>
    </source>
</evidence>
<keyword evidence="1" id="KW-0812">Transmembrane</keyword>
<dbReference type="KEGG" id="pfm:Pyrfu_0526"/>
<proteinExistence type="predicted"/>
<dbReference type="EMBL" id="CP002838">
    <property type="protein sequence ID" value="AEM38397.1"/>
    <property type="molecule type" value="Genomic_DNA"/>
</dbReference>
<dbReference type="HOGENOM" id="CLU_1478969_0_0_2"/>
<name>G0EGM3_PYRF1</name>
<dbReference type="Proteomes" id="UP000001037">
    <property type="component" value="Chromosome"/>
</dbReference>
<dbReference type="STRING" id="694429.Pyrfu_0526"/>
<evidence type="ECO:0000256" key="1">
    <source>
        <dbReference type="SAM" id="Phobius"/>
    </source>
</evidence>
<keyword evidence="3" id="KW-1185">Reference proteome</keyword>
<feature type="transmembrane region" description="Helical" evidence="1">
    <location>
        <begin position="12"/>
        <end position="43"/>
    </location>
</feature>
<reference evidence="2 3" key="1">
    <citation type="journal article" date="2011" name="Stand. Genomic Sci.">
        <title>Complete genome sequence of the hyperthermophilic chemolithoautotroph Pyrolobus fumarii type strain (1A).</title>
        <authorList>
            <person name="Anderson I."/>
            <person name="Goker M."/>
            <person name="Nolan M."/>
            <person name="Lucas S."/>
            <person name="Hammon N."/>
            <person name="Deshpande S."/>
            <person name="Cheng J.F."/>
            <person name="Tapia R."/>
            <person name="Han C."/>
            <person name="Goodwin L."/>
            <person name="Pitluck S."/>
            <person name="Huntemann M."/>
            <person name="Liolios K."/>
            <person name="Ivanova N."/>
            <person name="Pagani I."/>
            <person name="Mavromatis K."/>
            <person name="Ovchinikova G."/>
            <person name="Pati A."/>
            <person name="Chen A."/>
            <person name="Palaniappan K."/>
            <person name="Land M."/>
            <person name="Hauser L."/>
            <person name="Brambilla E.M."/>
            <person name="Huber H."/>
            <person name="Yasawong M."/>
            <person name="Rohde M."/>
            <person name="Spring S."/>
            <person name="Abt B."/>
            <person name="Sikorski J."/>
            <person name="Wirth R."/>
            <person name="Detter J.C."/>
            <person name="Woyke T."/>
            <person name="Bristow J."/>
            <person name="Eisen J.A."/>
            <person name="Markowitz V."/>
            <person name="Hugenholtz P."/>
            <person name="Kyrpides N.C."/>
            <person name="Klenk H.P."/>
            <person name="Lapidus A."/>
        </authorList>
    </citation>
    <scope>NUCLEOTIDE SEQUENCE [LARGE SCALE GENOMIC DNA]</scope>
    <source>
        <strain evidence="3">DSM 11204 / 1A</strain>
    </source>
</reference>
<dbReference type="AlphaFoldDB" id="G0EGM3"/>
<keyword evidence="1" id="KW-0472">Membrane</keyword>
<keyword evidence="1" id="KW-1133">Transmembrane helix</keyword>
<evidence type="ECO:0000313" key="3">
    <source>
        <dbReference type="Proteomes" id="UP000001037"/>
    </source>
</evidence>
<protein>
    <submittedName>
        <fullName evidence="2">Uncharacterized protein</fullName>
    </submittedName>
</protein>